<reference evidence="3 4" key="1">
    <citation type="journal article" date="2018" name="Genome Biol. Evol.">
        <title>Cladogenesis and Genomic Streamlining in Extracellular Endosymbionts of Tropical Stink Bugs.</title>
        <authorList>
            <person name="Otero-Bravo A."/>
            <person name="Goffredi S."/>
            <person name="Sabree Z.L."/>
        </authorList>
    </citation>
    <scope>NUCLEOTIDE SEQUENCE [LARGE SCALE GENOMIC DNA]</scope>
    <source>
        <strain evidence="3 4">SoEO</strain>
    </source>
</reference>
<dbReference type="RefSeq" id="WP_136132261.1">
    <property type="nucleotide sequence ID" value="NZ_PDKR01000001.1"/>
</dbReference>
<dbReference type="AlphaFoldDB" id="A0A2P5T2K4"/>
<evidence type="ECO:0000313" key="4">
    <source>
        <dbReference type="Proteomes" id="UP000295937"/>
    </source>
</evidence>
<comment type="similarity">
    <text evidence="1">Belongs to the YciI family.</text>
</comment>
<feature type="domain" description="YCII-related" evidence="2">
    <location>
        <begin position="1"/>
        <end position="92"/>
    </location>
</feature>
<organism evidence="3 4">
    <name type="scientific">Candidatus Pantoea edessiphila</name>
    <dbReference type="NCBI Taxonomy" id="2044610"/>
    <lineage>
        <taxon>Bacteria</taxon>
        <taxon>Pseudomonadati</taxon>
        <taxon>Pseudomonadota</taxon>
        <taxon>Gammaproteobacteria</taxon>
        <taxon>Enterobacterales</taxon>
        <taxon>Erwiniaceae</taxon>
        <taxon>Pantoea</taxon>
    </lineage>
</organism>
<gene>
    <name evidence="3" type="ORF">CRV09_00795</name>
</gene>
<evidence type="ECO:0000313" key="3">
    <source>
        <dbReference type="EMBL" id="PPI88834.1"/>
    </source>
</evidence>
<sequence>MFYIIYLEHDTFLSKKKKNLKQIHASRVKFLQKEGRLIIYGYMPAVDSNDPGMSGFTGLTIIAEFYSLDDVQLWVEEDPYINDCNKLIIKPFKIIF</sequence>
<dbReference type="InterPro" id="IPR005545">
    <property type="entry name" value="YCII"/>
</dbReference>
<dbReference type="Gene3D" id="3.30.70.1060">
    <property type="entry name" value="Dimeric alpha+beta barrel"/>
    <property type="match status" value="1"/>
</dbReference>
<name>A0A2P5T2K4_9GAMM</name>
<proteinExistence type="inferred from homology"/>
<dbReference type="Pfam" id="PF03795">
    <property type="entry name" value="YCII"/>
    <property type="match status" value="1"/>
</dbReference>
<dbReference type="OrthoDB" id="9797014at2"/>
<accession>A0A2P5T2K4</accession>
<evidence type="ECO:0000256" key="1">
    <source>
        <dbReference type="ARBA" id="ARBA00007689"/>
    </source>
</evidence>
<dbReference type="InterPro" id="IPR011008">
    <property type="entry name" value="Dimeric_a/b-barrel"/>
</dbReference>
<protein>
    <recommendedName>
        <fullName evidence="2">YCII-related domain-containing protein</fullName>
    </recommendedName>
</protein>
<dbReference type="Proteomes" id="UP000295937">
    <property type="component" value="Unassembled WGS sequence"/>
</dbReference>
<dbReference type="SUPFAM" id="SSF54909">
    <property type="entry name" value="Dimeric alpha+beta barrel"/>
    <property type="match status" value="1"/>
</dbReference>
<dbReference type="EMBL" id="PDKR01000001">
    <property type="protein sequence ID" value="PPI88834.1"/>
    <property type="molecule type" value="Genomic_DNA"/>
</dbReference>
<comment type="caution">
    <text evidence="3">The sequence shown here is derived from an EMBL/GenBank/DDBJ whole genome shotgun (WGS) entry which is preliminary data.</text>
</comment>
<evidence type="ECO:0000259" key="2">
    <source>
        <dbReference type="Pfam" id="PF03795"/>
    </source>
</evidence>